<keyword evidence="2" id="KW-1185">Reference proteome</keyword>
<name>A0ABQ1FKF8_9GAMM</name>
<dbReference type="EMBL" id="BMJA01000001">
    <property type="protein sequence ID" value="GGA16475.1"/>
    <property type="molecule type" value="Genomic_DNA"/>
</dbReference>
<gene>
    <name evidence="1" type="ORF">GCM10010981_00130</name>
</gene>
<comment type="caution">
    <text evidence="1">The sequence shown here is derived from an EMBL/GenBank/DDBJ whole genome shotgun (WGS) entry which is preliminary data.</text>
</comment>
<organism evidence="1 2">
    <name type="scientific">Dyella nitratireducens</name>
    <dbReference type="NCBI Taxonomy" id="1849580"/>
    <lineage>
        <taxon>Bacteria</taxon>
        <taxon>Pseudomonadati</taxon>
        <taxon>Pseudomonadota</taxon>
        <taxon>Gammaproteobacteria</taxon>
        <taxon>Lysobacterales</taxon>
        <taxon>Rhodanobacteraceae</taxon>
        <taxon>Dyella</taxon>
    </lineage>
</organism>
<accession>A0ABQ1FKF8</accession>
<sequence>MNRNKFIINQNIPYYDHDYEDIRRYQDYEQINPRIIKIQKQLIKNDIAYFGTLSFQYDIEPCEARRVASIHWRKVQKYVLGRNWIKKGVPPLTGLLVMETHPIYNKMTTQKFSGCHFHHLIYSHPKLPDNQYMAAAELNQAFAHAARGLTHKNKRWQLVSRYGTRVLSVENIVGICGYAAKEAWHFQWKWEDRISYLCKDGVV</sequence>
<reference evidence="2" key="1">
    <citation type="journal article" date="2019" name="Int. J. Syst. Evol. Microbiol.">
        <title>The Global Catalogue of Microorganisms (GCM) 10K type strain sequencing project: providing services to taxonomists for standard genome sequencing and annotation.</title>
        <authorList>
            <consortium name="The Broad Institute Genomics Platform"/>
            <consortium name="The Broad Institute Genome Sequencing Center for Infectious Disease"/>
            <person name="Wu L."/>
            <person name="Ma J."/>
        </authorList>
    </citation>
    <scope>NUCLEOTIDE SEQUENCE [LARGE SCALE GENOMIC DNA]</scope>
    <source>
        <strain evidence="2">CGMCC 1.15439</strain>
    </source>
</reference>
<evidence type="ECO:0000313" key="1">
    <source>
        <dbReference type="EMBL" id="GGA16475.1"/>
    </source>
</evidence>
<dbReference type="RefSeq" id="WP_188792243.1">
    <property type="nucleotide sequence ID" value="NZ_BMJA01000001.1"/>
</dbReference>
<protein>
    <recommendedName>
        <fullName evidence="3">Inovirus Gp2 family protein</fullName>
    </recommendedName>
</protein>
<dbReference type="Proteomes" id="UP000620046">
    <property type="component" value="Unassembled WGS sequence"/>
</dbReference>
<evidence type="ECO:0008006" key="3">
    <source>
        <dbReference type="Google" id="ProtNLM"/>
    </source>
</evidence>
<proteinExistence type="predicted"/>
<evidence type="ECO:0000313" key="2">
    <source>
        <dbReference type="Proteomes" id="UP000620046"/>
    </source>
</evidence>